<proteinExistence type="predicted"/>
<gene>
    <name evidence="1" type="ORF">GSPATT00011910001</name>
</gene>
<dbReference type="HOGENOM" id="CLU_1201843_0_0_1"/>
<dbReference type="AlphaFoldDB" id="A0CZX0"/>
<dbReference type="RefSeq" id="XP_001443734.1">
    <property type="nucleotide sequence ID" value="XM_001443697.1"/>
</dbReference>
<dbReference type="PANTHER" id="PTHR46961">
    <property type="entry name" value="DYNEIN HEAVY CHAIN 1, AXONEMAL-LIKE PROTEIN"/>
    <property type="match status" value="1"/>
</dbReference>
<protein>
    <submittedName>
        <fullName evidence="1">Uncharacterized protein</fullName>
    </submittedName>
</protein>
<dbReference type="InterPro" id="IPR026983">
    <property type="entry name" value="DHC"/>
</dbReference>
<dbReference type="PANTHER" id="PTHR46961:SF5">
    <property type="entry name" value="DYNEIN AXONEMAL HEAVY CHAIN 1"/>
    <property type="match status" value="1"/>
</dbReference>
<name>A0CZX0_PARTE</name>
<dbReference type="KEGG" id="ptm:GSPATT00011910001"/>
<reference evidence="1 2" key="1">
    <citation type="journal article" date="2006" name="Nature">
        <title>Global trends of whole-genome duplications revealed by the ciliate Paramecium tetraurelia.</title>
        <authorList>
            <consortium name="Genoscope"/>
            <person name="Aury J.-M."/>
            <person name="Jaillon O."/>
            <person name="Duret L."/>
            <person name="Noel B."/>
            <person name="Jubin C."/>
            <person name="Porcel B.M."/>
            <person name="Segurens B."/>
            <person name="Daubin V."/>
            <person name="Anthouard V."/>
            <person name="Aiach N."/>
            <person name="Arnaiz O."/>
            <person name="Billaut A."/>
            <person name="Beisson J."/>
            <person name="Blanc I."/>
            <person name="Bouhouche K."/>
            <person name="Camara F."/>
            <person name="Duharcourt S."/>
            <person name="Guigo R."/>
            <person name="Gogendeau D."/>
            <person name="Katinka M."/>
            <person name="Keller A.-M."/>
            <person name="Kissmehl R."/>
            <person name="Klotz C."/>
            <person name="Koll F."/>
            <person name="Le Moue A."/>
            <person name="Lepere C."/>
            <person name="Malinsky S."/>
            <person name="Nowacki M."/>
            <person name="Nowak J.K."/>
            <person name="Plattner H."/>
            <person name="Poulain J."/>
            <person name="Ruiz F."/>
            <person name="Serrano V."/>
            <person name="Zagulski M."/>
            <person name="Dessen P."/>
            <person name="Betermier M."/>
            <person name="Weissenbach J."/>
            <person name="Scarpelli C."/>
            <person name="Schachter V."/>
            <person name="Sperling L."/>
            <person name="Meyer E."/>
            <person name="Cohen J."/>
            <person name="Wincker P."/>
        </authorList>
    </citation>
    <scope>NUCLEOTIDE SEQUENCE [LARGE SCALE GENOMIC DNA]</scope>
    <source>
        <strain evidence="1 2">Stock d4-2</strain>
    </source>
</reference>
<dbReference type="EMBL" id="CT868230">
    <property type="protein sequence ID" value="CAK76337.1"/>
    <property type="molecule type" value="Genomic_DNA"/>
</dbReference>
<evidence type="ECO:0000313" key="2">
    <source>
        <dbReference type="Proteomes" id="UP000000600"/>
    </source>
</evidence>
<dbReference type="STRING" id="5888.A0CZX0"/>
<evidence type="ECO:0000313" key="1">
    <source>
        <dbReference type="EMBL" id="CAK76337.1"/>
    </source>
</evidence>
<dbReference type="InParanoid" id="A0CZX0"/>
<organism evidence="1 2">
    <name type="scientific">Paramecium tetraurelia</name>
    <dbReference type="NCBI Taxonomy" id="5888"/>
    <lineage>
        <taxon>Eukaryota</taxon>
        <taxon>Sar</taxon>
        <taxon>Alveolata</taxon>
        <taxon>Ciliophora</taxon>
        <taxon>Intramacronucleata</taxon>
        <taxon>Oligohymenophorea</taxon>
        <taxon>Peniculida</taxon>
        <taxon>Parameciidae</taxon>
        <taxon>Paramecium</taxon>
    </lineage>
</organism>
<dbReference type="GO" id="GO:0051959">
    <property type="term" value="F:dynein light intermediate chain binding"/>
    <property type="evidence" value="ECO:0007669"/>
    <property type="project" value="InterPro"/>
</dbReference>
<dbReference type="GeneID" id="5029519"/>
<sequence length="231" mass="27704">MIGESIQQTHRQKQSKENSYILKKKSNYTVYLRDINIVFYRICSTLQKYCKDEKSIIQLWFNESFLDKLINAEDREYLILILEELVLVLLRTEQYSKFFIDRGPRYYFVVSDLNQLSNQKYQFQQEYYANPSFVGLTDKGNEFGLFLDAYEQIGIGENGRQSLEMMATFIQFYRLFLIEVIKIYNMKIDYKVVPYIYVNFQNINQLMLEDMNSLYQVVLGIMDCQKQLLIH</sequence>
<keyword evidence="2" id="KW-1185">Reference proteome</keyword>
<dbReference type="GO" id="GO:0030286">
    <property type="term" value="C:dynein complex"/>
    <property type="evidence" value="ECO:0007669"/>
    <property type="project" value="InterPro"/>
</dbReference>
<dbReference type="GO" id="GO:0007018">
    <property type="term" value="P:microtubule-based movement"/>
    <property type="evidence" value="ECO:0007669"/>
    <property type="project" value="InterPro"/>
</dbReference>
<dbReference type="GO" id="GO:0045505">
    <property type="term" value="F:dynein intermediate chain binding"/>
    <property type="evidence" value="ECO:0007669"/>
    <property type="project" value="InterPro"/>
</dbReference>
<dbReference type="Proteomes" id="UP000000600">
    <property type="component" value="Unassembled WGS sequence"/>
</dbReference>
<accession>A0CZX0</accession>
<dbReference type="Gene3D" id="1.20.920.30">
    <property type="match status" value="1"/>
</dbReference>